<dbReference type="PANTHER" id="PTHR32060">
    <property type="entry name" value="TAIL-SPECIFIC PROTEASE"/>
    <property type="match status" value="1"/>
</dbReference>
<dbReference type="Pfam" id="PF17804">
    <property type="entry name" value="TSP_NTD"/>
    <property type="match status" value="1"/>
</dbReference>
<reference evidence="5 6" key="1">
    <citation type="submission" date="2019-02" db="EMBL/GenBank/DDBJ databases">
        <title>Flavobacterium sp. RD-2-33 isolated from forest soil.</title>
        <authorList>
            <person name="Chaudhary D.K."/>
        </authorList>
    </citation>
    <scope>NUCLEOTIDE SEQUENCE [LARGE SCALE GENOMIC DNA]</scope>
    <source>
        <strain evidence="5 6">RD-2-33</strain>
    </source>
</reference>
<dbReference type="EMBL" id="SJPE01000004">
    <property type="protein sequence ID" value="TBX70083.1"/>
    <property type="molecule type" value="Genomic_DNA"/>
</dbReference>
<evidence type="ECO:0000259" key="4">
    <source>
        <dbReference type="SMART" id="SM00245"/>
    </source>
</evidence>
<evidence type="ECO:0000256" key="2">
    <source>
        <dbReference type="ARBA" id="ARBA00022801"/>
    </source>
</evidence>
<dbReference type="Pfam" id="PF03572">
    <property type="entry name" value="Peptidase_S41"/>
    <property type="match status" value="1"/>
</dbReference>
<dbReference type="Gene3D" id="3.90.226.10">
    <property type="entry name" value="2-enoyl-CoA Hydratase, Chain A, domain 1"/>
    <property type="match status" value="1"/>
</dbReference>
<evidence type="ECO:0000313" key="5">
    <source>
        <dbReference type="EMBL" id="TBX70083.1"/>
    </source>
</evidence>
<dbReference type="GO" id="GO:0007165">
    <property type="term" value="P:signal transduction"/>
    <property type="evidence" value="ECO:0007669"/>
    <property type="project" value="TreeGrafter"/>
</dbReference>
<dbReference type="SMART" id="SM00245">
    <property type="entry name" value="TSPc"/>
    <property type="match status" value="1"/>
</dbReference>
<comment type="caution">
    <text evidence="5">The sequence shown here is derived from an EMBL/GenBank/DDBJ whole genome shotgun (WGS) entry which is preliminary data.</text>
</comment>
<dbReference type="OrthoDB" id="9812068at2"/>
<gene>
    <name evidence="5" type="ORF">EZL74_04885</name>
</gene>
<sequence length="674" mass="78075">MKKLFYIGLLFPGFIFCQTEKNPCETLLKLNALIQENHYKPKPVDDSLSVYVFKTLLSRLDEENRLFIEPEIKALKKHEYKIDDYIKEGNCDFLHEFYLAYNKTIARYITLLAAIEKEPFPLSSTEKVVFSKKAFPYVKDESEVKHLYKKRILFNILREVAELSTNKDSLLANFDHLARESKTKIFDKYRCKIESYQYTEAEFQAIFFEVFCSYFDPHTEYFSANDKSSFYSTVSSDNMTFGLYVSMTEKDEMTVDDIIPGSSAYMTEKIDKGDQLLKIKYKETEYEIDCASMKKIDEIISSNEYKTADFTFRKKSGEIYSVQLVKKIMKDYQNNVFSFKLKKDSGVFGYIRIPSFYSTFENGKSNVSTDVSKEIYKLNTDKVDGIIIDLENDGGGSMEEAIQLSGMFIDHGPLAVMNNNRNKKEILKDTNRGIVYNGPMVVMINGFSASASEFFTNAMQDYNRAIIIGNKSLGKATMQRIFPLNKNNDEFLKLTLEKFYRITGKSNQYIGITPDVEIPLLFDKQMPREDSNETALKNDEIGVRLKYNKWSDELYAGAIALSKKRVENSKEAAEINALNAKINPFYDNDFPPITLQFDAVFNDVNKINDLWKSIKSATEKEYPITVEQNSFDDEFQKHDEYLKSCTMERMKTIKQNYHILEAVNILSDIKQLRP</sequence>
<dbReference type="InterPro" id="IPR005151">
    <property type="entry name" value="Tail-specific_protease"/>
</dbReference>
<evidence type="ECO:0000256" key="3">
    <source>
        <dbReference type="ARBA" id="ARBA00022825"/>
    </source>
</evidence>
<dbReference type="AlphaFoldDB" id="A0A4V2L5B6"/>
<evidence type="ECO:0000313" key="6">
    <source>
        <dbReference type="Proteomes" id="UP000293300"/>
    </source>
</evidence>
<dbReference type="InterPro" id="IPR004447">
    <property type="entry name" value="Peptidase_S41A"/>
</dbReference>
<dbReference type="InterPro" id="IPR040573">
    <property type="entry name" value="TSP_N"/>
</dbReference>
<dbReference type="SUPFAM" id="SSF52096">
    <property type="entry name" value="ClpP/crotonase"/>
    <property type="match status" value="1"/>
</dbReference>
<keyword evidence="2" id="KW-0378">Hydrolase</keyword>
<keyword evidence="1" id="KW-0645">Protease</keyword>
<keyword evidence="3" id="KW-0720">Serine protease</keyword>
<keyword evidence="6" id="KW-1185">Reference proteome</keyword>
<dbReference type="RefSeq" id="WP_131475479.1">
    <property type="nucleotide sequence ID" value="NZ_SJPE01000004.1"/>
</dbReference>
<name>A0A4V2L5B6_9FLAO</name>
<protein>
    <recommendedName>
        <fullName evidence="4">Tail specific protease domain-containing protein</fullName>
    </recommendedName>
</protein>
<organism evidence="5 6">
    <name type="scientific">Flavobacterium silvisoli</name>
    <dbReference type="NCBI Taxonomy" id="2529433"/>
    <lineage>
        <taxon>Bacteria</taxon>
        <taxon>Pseudomonadati</taxon>
        <taxon>Bacteroidota</taxon>
        <taxon>Flavobacteriia</taxon>
        <taxon>Flavobacteriales</taxon>
        <taxon>Flavobacteriaceae</taxon>
        <taxon>Flavobacterium</taxon>
    </lineage>
</organism>
<dbReference type="GO" id="GO:0030288">
    <property type="term" value="C:outer membrane-bounded periplasmic space"/>
    <property type="evidence" value="ECO:0007669"/>
    <property type="project" value="TreeGrafter"/>
</dbReference>
<dbReference type="InterPro" id="IPR029045">
    <property type="entry name" value="ClpP/crotonase-like_dom_sf"/>
</dbReference>
<evidence type="ECO:0000256" key="1">
    <source>
        <dbReference type="ARBA" id="ARBA00022670"/>
    </source>
</evidence>
<dbReference type="GO" id="GO:0006508">
    <property type="term" value="P:proteolysis"/>
    <property type="evidence" value="ECO:0007669"/>
    <property type="project" value="UniProtKB-KW"/>
</dbReference>
<feature type="domain" description="Tail specific protease" evidence="4">
    <location>
        <begin position="321"/>
        <end position="519"/>
    </location>
</feature>
<proteinExistence type="predicted"/>
<dbReference type="GO" id="GO:0008236">
    <property type="term" value="F:serine-type peptidase activity"/>
    <property type="evidence" value="ECO:0007669"/>
    <property type="project" value="UniProtKB-KW"/>
</dbReference>
<dbReference type="PANTHER" id="PTHR32060:SF22">
    <property type="entry name" value="CARBOXYL-TERMINAL-PROCESSING PEPTIDASE 3, CHLOROPLASTIC"/>
    <property type="match status" value="1"/>
</dbReference>
<accession>A0A4V2L5B6</accession>
<dbReference type="CDD" id="cd07560">
    <property type="entry name" value="Peptidase_S41_CPP"/>
    <property type="match status" value="1"/>
</dbReference>
<dbReference type="Proteomes" id="UP000293300">
    <property type="component" value="Unassembled WGS sequence"/>
</dbReference>
<dbReference type="GO" id="GO:0004175">
    <property type="term" value="F:endopeptidase activity"/>
    <property type="evidence" value="ECO:0007669"/>
    <property type="project" value="TreeGrafter"/>
</dbReference>